<reference evidence="1 2" key="1">
    <citation type="submission" date="2010-12" db="EMBL/GenBank/DDBJ databases">
        <authorList>
            <person name="Muzny D."/>
            <person name="Qin X."/>
            <person name="Deng J."/>
            <person name="Jiang H."/>
            <person name="Liu Y."/>
            <person name="Qu J."/>
            <person name="Song X.-Z."/>
            <person name="Zhang L."/>
            <person name="Thornton R."/>
            <person name="Coyle M."/>
            <person name="Francisco L."/>
            <person name="Jackson L."/>
            <person name="Javaid M."/>
            <person name="Korchina V."/>
            <person name="Kovar C."/>
            <person name="Mata R."/>
            <person name="Mathew T."/>
            <person name="Ngo R."/>
            <person name="Nguyen L."/>
            <person name="Nguyen N."/>
            <person name="Okwuonu G."/>
            <person name="Ongeri F."/>
            <person name="Pham C."/>
            <person name="Simmons D."/>
            <person name="Wilczek-Boney K."/>
            <person name="Hale W."/>
            <person name="Jakkamsetti A."/>
            <person name="Pham P."/>
            <person name="Ruth R."/>
            <person name="San Lucas F."/>
            <person name="Warren J."/>
            <person name="Zhang J."/>
            <person name="Zhao Z."/>
            <person name="Zhou C."/>
            <person name="Zhu D."/>
            <person name="Lee S."/>
            <person name="Bess C."/>
            <person name="Blankenburg K."/>
            <person name="Forbes L."/>
            <person name="Fu Q."/>
            <person name="Gubbala S."/>
            <person name="Hirani K."/>
            <person name="Jayaseelan J.C."/>
            <person name="Lara F."/>
            <person name="Munidasa M."/>
            <person name="Palculict T."/>
            <person name="Patil S."/>
            <person name="Pu L.-L."/>
            <person name="Saada N."/>
            <person name="Tang L."/>
            <person name="Weissenberger G."/>
            <person name="Zhu Y."/>
            <person name="Hemphill L."/>
            <person name="Shang Y."/>
            <person name="Youmans B."/>
            <person name="Ayvaz T."/>
            <person name="Ross M."/>
            <person name="Santibanez J."/>
            <person name="Aqrawi P."/>
            <person name="Gross S."/>
            <person name="Joshi V."/>
            <person name="Fowler G."/>
            <person name="Nazareth L."/>
            <person name="Reid J."/>
            <person name="Worley K."/>
            <person name="Petrosino J."/>
            <person name="Highlander S."/>
            <person name="Gibbs R."/>
        </authorList>
    </citation>
    <scope>NUCLEOTIDE SEQUENCE [LARGE SCALE GENOMIC DNA]</scope>
    <source>
        <strain evidence="1 2">ATCC 700779</strain>
    </source>
</reference>
<dbReference type="HOGENOM" id="CLU_3297202_0_0_9"/>
<sequence length="40" mass="4323">MPLESAVIIGADISTDKPLRDTIQFLSDTADQIIAYSAEL</sequence>
<dbReference type="EMBL" id="AEVD01000017">
    <property type="protein sequence ID" value="EFX35901.1"/>
    <property type="molecule type" value="Genomic_DNA"/>
</dbReference>
<evidence type="ECO:0000313" key="2">
    <source>
        <dbReference type="Proteomes" id="UP000002815"/>
    </source>
</evidence>
<protein>
    <submittedName>
        <fullName evidence="1">Uncharacterized protein</fullName>
    </submittedName>
</protein>
<dbReference type="AlphaFoldDB" id="E8K2Q6"/>
<proteinExistence type="predicted"/>
<evidence type="ECO:0000313" key="1">
    <source>
        <dbReference type="EMBL" id="EFX35901.1"/>
    </source>
</evidence>
<name>E8K2Q6_9STRE</name>
<comment type="caution">
    <text evidence="1">The sequence shown here is derived from an EMBL/GenBank/DDBJ whole genome shotgun (WGS) entry which is preliminary data.</text>
</comment>
<gene>
    <name evidence="1" type="ORF">HMPREF9423_1769</name>
</gene>
<dbReference type="eggNOG" id="COG1164">
    <property type="taxonomic scope" value="Bacteria"/>
</dbReference>
<dbReference type="PATRIC" id="fig|889204.5.peg.1826"/>
<accession>E8K2Q6</accession>
<dbReference type="Proteomes" id="UP000002815">
    <property type="component" value="Unassembled WGS sequence"/>
</dbReference>
<organism evidence="1 2">
    <name type="scientific">Streptococcus infantis ATCC 700779</name>
    <dbReference type="NCBI Taxonomy" id="889204"/>
    <lineage>
        <taxon>Bacteria</taxon>
        <taxon>Bacillati</taxon>
        <taxon>Bacillota</taxon>
        <taxon>Bacilli</taxon>
        <taxon>Lactobacillales</taxon>
        <taxon>Streptococcaceae</taxon>
        <taxon>Streptococcus</taxon>
    </lineage>
</organism>
<keyword evidence="2" id="KW-1185">Reference proteome</keyword>